<dbReference type="GO" id="GO:0016020">
    <property type="term" value="C:membrane"/>
    <property type="evidence" value="ECO:0007669"/>
    <property type="project" value="UniProtKB-SubCell"/>
</dbReference>
<evidence type="ECO:0000313" key="7">
    <source>
        <dbReference type="EMBL" id="KJD47622.1"/>
    </source>
</evidence>
<feature type="transmembrane region" description="Helical" evidence="5">
    <location>
        <begin position="214"/>
        <end position="239"/>
    </location>
</feature>
<feature type="transmembrane region" description="Helical" evidence="5">
    <location>
        <begin position="165"/>
        <end position="183"/>
    </location>
</feature>
<feature type="transmembrane region" description="Helical" evidence="5">
    <location>
        <begin position="347"/>
        <end position="375"/>
    </location>
</feature>
<feature type="transmembrane region" description="Helical" evidence="5">
    <location>
        <begin position="116"/>
        <end position="134"/>
    </location>
</feature>
<feature type="transmembrane region" description="Helical" evidence="5">
    <location>
        <begin position="41"/>
        <end position="57"/>
    </location>
</feature>
<gene>
    <name evidence="7" type="ORF">QD47_01325</name>
</gene>
<dbReference type="Proteomes" id="UP000032534">
    <property type="component" value="Unassembled WGS sequence"/>
</dbReference>
<evidence type="ECO:0000256" key="5">
    <source>
        <dbReference type="SAM" id="Phobius"/>
    </source>
</evidence>
<feature type="transmembrane region" description="Helical" evidence="5">
    <location>
        <begin position="140"/>
        <end position="158"/>
    </location>
</feature>
<dbReference type="RefSeq" id="WP_044644406.1">
    <property type="nucleotide sequence ID" value="NZ_JTHP01000001.1"/>
</dbReference>
<feature type="transmembrane region" description="Helical" evidence="5">
    <location>
        <begin position="317"/>
        <end position="335"/>
    </location>
</feature>
<evidence type="ECO:0000256" key="1">
    <source>
        <dbReference type="ARBA" id="ARBA00004141"/>
    </source>
</evidence>
<feature type="domain" description="STAS" evidence="6">
    <location>
        <begin position="384"/>
        <end position="473"/>
    </location>
</feature>
<protein>
    <submittedName>
        <fullName evidence="7">Sulfate transporter</fullName>
    </submittedName>
</protein>
<evidence type="ECO:0000313" key="8">
    <source>
        <dbReference type="Proteomes" id="UP000032534"/>
    </source>
</evidence>
<evidence type="ECO:0000256" key="4">
    <source>
        <dbReference type="ARBA" id="ARBA00023136"/>
    </source>
</evidence>
<dbReference type="SUPFAM" id="SSF52091">
    <property type="entry name" value="SpoIIaa-like"/>
    <property type="match status" value="1"/>
</dbReference>
<keyword evidence="3 5" id="KW-1133">Transmembrane helix</keyword>
<comment type="caution">
    <text evidence="7">The sequence shown here is derived from an EMBL/GenBank/DDBJ whole genome shotgun (WGS) entry which is preliminary data.</text>
</comment>
<reference evidence="7 8" key="1">
    <citation type="submission" date="2014-11" db="EMBL/GenBank/DDBJ databases">
        <title>Draft Genome Sequences of Paenibacillus polymyxa NRRL B-30509 and Paenibacillus terrae NRRL B-30644, Strains from a Poultry Environment that Produce Tridecaptin A and Paenicidins.</title>
        <authorList>
            <person name="van Belkum M.J."/>
            <person name="Lohans C.T."/>
            <person name="Vederas J.C."/>
        </authorList>
    </citation>
    <scope>NUCLEOTIDE SEQUENCE [LARGE SCALE GENOMIC DNA]</scope>
    <source>
        <strain evidence="7 8">NRRL B-30644</strain>
    </source>
</reference>
<name>A0A0D7XBJ5_9BACL</name>
<sequence length="482" mass="51786">MNLRQQWFGNIRADILAGMTVALALIPEAIAFSIIAGVNPMVGLYASISMAIVISFAGGRPAMISAATGAVAVLVVGLVKDHGVEYLFAATILAGIIQVLLGVLKIGRFISFISQPVMTGFVNALAILVFMAQLTHFHGANWIMYAMVAGTLLIVYILPRFVKSIPAPLTAIIIMTIITYTFGLNVKTVGDIGTLTSSLPSFHMPQIEWSLHTLWILLPYSFTMALVGLLESLLTASILDEMTETKSNKNREARGQGIANFVNGFFGGMGGCAMIGQSVINVSSGGRGRLSTFTAGVFLAFLLLVLGGVVKEVPMGALVGVMFMVCIGTVDWNSLRNIARVPKADTFIMVTTVVIVVATHDLSKGVIVGVLLSALHFGWKMAKIRISATEDNEEKVYHVSGPMFFASTTHFVDHFEPSDDPKRVVVDFSQSHIWDHSAVTAIGKVLQKYTKSGKSITLRGLNEESRLIVEKLGGPVVTEPLV</sequence>
<dbReference type="PROSITE" id="PS50801">
    <property type="entry name" value="STAS"/>
    <property type="match status" value="1"/>
</dbReference>
<comment type="subcellular location">
    <subcellularLocation>
        <location evidence="1">Membrane</location>
        <topology evidence="1">Multi-pass membrane protein</topology>
    </subcellularLocation>
</comment>
<dbReference type="InterPro" id="IPR002645">
    <property type="entry name" value="STAS_dom"/>
</dbReference>
<dbReference type="AlphaFoldDB" id="A0A0D7XBJ5"/>
<feature type="transmembrane region" description="Helical" evidence="5">
    <location>
        <begin position="292"/>
        <end position="310"/>
    </location>
</feature>
<feature type="transmembrane region" description="Helical" evidence="5">
    <location>
        <begin position="86"/>
        <end position="104"/>
    </location>
</feature>
<dbReference type="InterPro" id="IPR018045">
    <property type="entry name" value="S04_transporter_CS"/>
</dbReference>
<dbReference type="PATRIC" id="fig|159743.3.peg.298"/>
<dbReference type="OrthoDB" id="9771198at2"/>
<accession>A0A0D7XBJ5</accession>
<organism evidence="7 8">
    <name type="scientific">Paenibacillus terrae</name>
    <dbReference type="NCBI Taxonomy" id="159743"/>
    <lineage>
        <taxon>Bacteria</taxon>
        <taxon>Bacillati</taxon>
        <taxon>Bacillota</taxon>
        <taxon>Bacilli</taxon>
        <taxon>Bacillales</taxon>
        <taxon>Paenibacillaceae</taxon>
        <taxon>Paenibacillus</taxon>
    </lineage>
</organism>
<evidence type="ECO:0000259" key="6">
    <source>
        <dbReference type="PROSITE" id="PS50801"/>
    </source>
</evidence>
<dbReference type="PANTHER" id="PTHR43310">
    <property type="entry name" value="SULFATE TRANSPORTER YBAR-RELATED"/>
    <property type="match status" value="1"/>
</dbReference>
<dbReference type="Pfam" id="PF01740">
    <property type="entry name" value="STAS"/>
    <property type="match status" value="1"/>
</dbReference>
<dbReference type="Gene3D" id="3.30.750.24">
    <property type="entry name" value="STAS domain"/>
    <property type="match status" value="1"/>
</dbReference>
<dbReference type="PANTHER" id="PTHR43310:SF1">
    <property type="entry name" value="SULFATE TRANSPORTER YBAR-RELATED"/>
    <property type="match status" value="1"/>
</dbReference>
<dbReference type="InterPro" id="IPR011547">
    <property type="entry name" value="SLC26A/SulP_dom"/>
</dbReference>
<dbReference type="Pfam" id="PF00916">
    <property type="entry name" value="Sulfate_transp"/>
    <property type="match status" value="1"/>
</dbReference>
<evidence type="ECO:0000256" key="3">
    <source>
        <dbReference type="ARBA" id="ARBA00022989"/>
    </source>
</evidence>
<keyword evidence="4 5" id="KW-0472">Membrane</keyword>
<keyword evidence="8" id="KW-1185">Reference proteome</keyword>
<proteinExistence type="predicted"/>
<dbReference type="InterPro" id="IPR052706">
    <property type="entry name" value="Membrane-Transporter-like"/>
</dbReference>
<dbReference type="InterPro" id="IPR036513">
    <property type="entry name" value="STAS_dom_sf"/>
</dbReference>
<keyword evidence="2 5" id="KW-0812">Transmembrane</keyword>
<feature type="transmembrane region" description="Helical" evidence="5">
    <location>
        <begin position="260"/>
        <end position="280"/>
    </location>
</feature>
<evidence type="ECO:0000256" key="2">
    <source>
        <dbReference type="ARBA" id="ARBA00022692"/>
    </source>
</evidence>
<dbReference type="EMBL" id="JTHP01000001">
    <property type="protein sequence ID" value="KJD47622.1"/>
    <property type="molecule type" value="Genomic_DNA"/>
</dbReference>
<dbReference type="CDD" id="cd07042">
    <property type="entry name" value="STAS_SulP_like_sulfate_transporter"/>
    <property type="match status" value="1"/>
</dbReference>
<dbReference type="PROSITE" id="PS01130">
    <property type="entry name" value="SLC26A"/>
    <property type="match status" value="1"/>
</dbReference>
<dbReference type="GO" id="GO:0008271">
    <property type="term" value="F:secondary active sulfate transmembrane transporter activity"/>
    <property type="evidence" value="ECO:0007669"/>
    <property type="project" value="InterPro"/>
</dbReference>